<keyword evidence="3" id="KW-1185">Reference proteome</keyword>
<evidence type="ECO:0000313" key="3">
    <source>
        <dbReference type="Proteomes" id="UP000255036"/>
    </source>
</evidence>
<dbReference type="Proteomes" id="UP000255036">
    <property type="component" value="Unassembled WGS sequence"/>
</dbReference>
<feature type="transmembrane region" description="Helical" evidence="1">
    <location>
        <begin position="7"/>
        <end position="30"/>
    </location>
</feature>
<proteinExistence type="predicted"/>
<dbReference type="InterPro" id="IPR046577">
    <property type="entry name" value="DUF6637"/>
</dbReference>
<keyword evidence="1" id="KW-0472">Membrane</keyword>
<feature type="transmembrane region" description="Helical" evidence="1">
    <location>
        <begin position="36"/>
        <end position="55"/>
    </location>
</feature>
<dbReference type="AlphaFoldDB" id="A0A371AXI0"/>
<gene>
    <name evidence="2" type="ORF">DWV06_05695</name>
</gene>
<evidence type="ECO:0000256" key="1">
    <source>
        <dbReference type="SAM" id="Phobius"/>
    </source>
</evidence>
<evidence type="ECO:0000313" key="2">
    <source>
        <dbReference type="EMBL" id="RDU24190.1"/>
    </source>
</evidence>
<accession>A0A371AXI0</accession>
<reference evidence="2 3" key="1">
    <citation type="submission" date="2018-07" db="EMBL/GenBank/DDBJ databases">
        <title>Anaerosacharophilus polymeroproducens gen. nov. sp. nov., an anaerobic bacterium isolated from salt field.</title>
        <authorList>
            <person name="Kim W."/>
            <person name="Yang S.-H."/>
            <person name="Oh J."/>
            <person name="Lee J.-H."/>
            <person name="Kwon K.K."/>
        </authorList>
    </citation>
    <scope>NUCLEOTIDE SEQUENCE [LARGE SCALE GENOMIC DNA]</scope>
    <source>
        <strain evidence="2 3">MCWD5</strain>
    </source>
</reference>
<comment type="caution">
    <text evidence="2">The sequence shown here is derived from an EMBL/GenBank/DDBJ whole genome shotgun (WGS) entry which is preliminary data.</text>
</comment>
<feature type="transmembrane region" description="Helical" evidence="1">
    <location>
        <begin position="67"/>
        <end position="88"/>
    </location>
</feature>
<name>A0A371AXI0_9FIRM</name>
<dbReference type="Pfam" id="PF20342">
    <property type="entry name" value="DUF6637"/>
    <property type="match status" value="1"/>
</dbReference>
<dbReference type="RefSeq" id="WP_115481214.1">
    <property type="nucleotide sequence ID" value="NZ_QRCT01000014.1"/>
</dbReference>
<keyword evidence="1" id="KW-1133">Transmembrane helix</keyword>
<sequence length="90" mass="10228">MERKKEIFLFDIINFVIGFIILGMTIVLFLDFKAHIIMIPGILCLGGMMNLLAAAKSDIKRRRISTIIYWIAGFTLQGGAIISIINLWRN</sequence>
<protein>
    <submittedName>
        <fullName evidence="2">Uncharacterized protein</fullName>
    </submittedName>
</protein>
<keyword evidence="1" id="KW-0812">Transmembrane</keyword>
<dbReference type="EMBL" id="QRCT01000014">
    <property type="protein sequence ID" value="RDU24190.1"/>
    <property type="molecule type" value="Genomic_DNA"/>
</dbReference>
<organism evidence="2 3">
    <name type="scientific">Anaerosacchariphilus polymeriproducens</name>
    <dbReference type="NCBI Taxonomy" id="1812858"/>
    <lineage>
        <taxon>Bacteria</taxon>
        <taxon>Bacillati</taxon>
        <taxon>Bacillota</taxon>
        <taxon>Clostridia</taxon>
        <taxon>Lachnospirales</taxon>
        <taxon>Lachnospiraceae</taxon>
        <taxon>Anaerosacchariphilus</taxon>
    </lineage>
</organism>